<evidence type="ECO:0000313" key="3">
    <source>
        <dbReference type="EMBL" id="PQJ79154.1"/>
    </source>
</evidence>
<keyword evidence="4" id="KW-1185">Reference proteome</keyword>
<feature type="coiled-coil region" evidence="1">
    <location>
        <begin position="284"/>
        <end position="311"/>
    </location>
</feature>
<dbReference type="Pfam" id="PF13454">
    <property type="entry name" value="NAD_binding_9"/>
    <property type="match status" value="1"/>
</dbReference>
<dbReference type="EMBL" id="MSCN01000001">
    <property type="protein sequence ID" value="PQJ79154.1"/>
    <property type="molecule type" value="Genomic_DNA"/>
</dbReference>
<dbReference type="Proteomes" id="UP000238882">
    <property type="component" value="Unassembled WGS sequence"/>
</dbReference>
<organism evidence="3 4">
    <name type="scientific">Polaribacter porphyrae</name>
    <dbReference type="NCBI Taxonomy" id="1137780"/>
    <lineage>
        <taxon>Bacteria</taxon>
        <taxon>Pseudomonadati</taxon>
        <taxon>Bacteroidota</taxon>
        <taxon>Flavobacteriia</taxon>
        <taxon>Flavobacteriales</taxon>
        <taxon>Flavobacteriaceae</taxon>
    </lineage>
</organism>
<evidence type="ECO:0000313" key="4">
    <source>
        <dbReference type="Proteomes" id="UP000238882"/>
    </source>
</evidence>
<gene>
    <name evidence="3" type="ORF">BTO18_08215</name>
</gene>
<proteinExistence type="predicted"/>
<reference evidence="3 4" key="1">
    <citation type="submission" date="2016-12" db="EMBL/GenBank/DDBJ databases">
        <title>Trade-off between light-utilization and light-protection in marine flavobacteria.</title>
        <authorList>
            <person name="Kumagai Y."/>
            <person name="Yoshizawa S."/>
            <person name="Kogure K."/>
            <person name="Iwasaki W."/>
        </authorList>
    </citation>
    <scope>NUCLEOTIDE SEQUENCE [LARGE SCALE GENOMIC DNA]</scope>
    <source>
        <strain evidence="3 4">NBRC 108759</strain>
    </source>
</reference>
<evidence type="ECO:0000256" key="1">
    <source>
        <dbReference type="SAM" id="Coils"/>
    </source>
</evidence>
<protein>
    <recommendedName>
        <fullName evidence="2">FAD-dependent urate hydroxylase HpyO/Asp monooxygenase CreE-like FAD/NAD(P)-binding domain-containing protein</fullName>
    </recommendedName>
</protein>
<evidence type="ECO:0000259" key="2">
    <source>
        <dbReference type="Pfam" id="PF13454"/>
    </source>
</evidence>
<dbReference type="SUPFAM" id="SSF51905">
    <property type="entry name" value="FAD/NAD(P)-binding domain"/>
    <property type="match status" value="1"/>
</dbReference>
<dbReference type="Gene3D" id="3.50.50.60">
    <property type="entry name" value="FAD/NAD(P)-binding domain"/>
    <property type="match status" value="1"/>
</dbReference>
<sequence length="572" mass="65555">MMKLAIVGFGPRGLHALENLFLELSKIKTSNKIDISLFETHKELGSGKVWDTQQADLNLVNISERGLQDLQGRNEINYQQFVIPNFPSYTDWCFENDRADKKDVDTFPPRNKIGNYLKERCKSILKVLEKENCVQTYNTLITDINQKKEKLILKDIDKNQYEFDEVLLTIGHQTTEIPKDIKKYQENALNGNFICLPNVYPIQKIIDFEAENKNIAIRGFGLAMIDAVRALTIGNGGKFVYKKPTNFESEFKTSNKIPNKIIPYSLDGLPVIPKPLSEKIDNQFAVSKEQLKAFENRIREVANNKENVRDNSFLIEEYAKITANIFLNIYYRREEDDLTEEDIKNVIFKWLTNQEFKHKLIQKTNIPTEKLIYNYVQMACGKKKISLDFCAGQVIRHCQPTLYKSFSHAAISEEIIADVIQFDEKMKRYSYGPPLESMQQLLALHKANILDFSVVDNPNIQFTKNGWIFEKDNHEIRVDCIIDSVLSSPELLKVNTPIIKNLLRNDVIQPIHSKLGIHTNTNGTIIFDDKKTNASISVLGRLAKGSVIGVDAILECFGPRVNDWAKGLVSRI</sequence>
<accession>A0A2S7WNI5</accession>
<dbReference type="AlphaFoldDB" id="A0A2S7WNI5"/>
<keyword evidence="1" id="KW-0175">Coiled coil</keyword>
<dbReference type="InterPro" id="IPR052189">
    <property type="entry name" value="L-asp_N-monooxygenase_NS-form"/>
</dbReference>
<dbReference type="PANTHER" id="PTHR40254">
    <property type="entry name" value="BLR0577 PROTEIN"/>
    <property type="match status" value="1"/>
</dbReference>
<dbReference type="OrthoDB" id="6309046at2"/>
<dbReference type="PANTHER" id="PTHR40254:SF1">
    <property type="entry name" value="BLR0577 PROTEIN"/>
    <property type="match status" value="1"/>
</dbReference>
<dbReference type="InterPro" id="IPR038732">
    <property type="entry name" value="HpyO/CreE_NAD-binding"/>
</dbReference>
<name>A0A2S7WNI5_9FLAO</name>
<comment type="caution">
    <text evidence="3">The sequence shown here is derived from an EMBL/GenBank/DDBJ whole genome shotgun (WGS) entry which is preliminary data.</text>
</comment>
<dbReference type="InterPro" id="IPR036188">
    <property type="entry name" value="FAD/NAD-bd_sf"/>
</dbReference>
<feature type="domain" description="FAD-dependent urate hydroxylase HpyO/Asp monooxygenase CreE-like FAD/NAD(P)-binding" evidence="2">
    <location>
        <begin position="5"/>
        <end position="173"/>
    </location>
</feature>